<dbReference type="Proteomes" id="UP000004947">
    <property type="component" value="Unassembled WGS sequence"/>
</dbReference>
<dbReference type="RefSeq" id="WP_007277724.1">
    <property type="nucleotide sequence ID" value="NZ_ABCK01000005.1"/>
</dbReference>
<gene>
    <name evidence="1" type="ORF">LNTAR_10201</name>
</gene>
<proteinExistence type="predicted"/>
<dbReference type="AlphaFoldDB" id="A6DIJ3"/>
<evidence type="ECO:0000313" key="2">
    <source>
        <dbReference type="Proteomes" id="UP000004947"/>
    </source>
</evidence>
<reference evidence="1 2" key="1">
    <citation type="journal article" date="2010" name="J. Bacteriol.">
        <title>Genome sequence of Lentisphaera araneosa HTCC2155T, the type species of the order Lentisphaerales in the phylum Lentisphaerae.</title>
        <authorList>
            <person name="Thrash J.C."/>
            <person name="Cho J.C."/>
            <person name="Vergin K.L."/>
            <person name="Morris R.M."/>
            <person name="Giovannoni S.J."/>
        </authorList>
    </citation>
    <scope>NUCLEOTIDE SEQUENCE [LARGE SCALE GENOMIC DNA]</scope>
    <source>
        <strain evidence="1 2">HTCC2155</strain>
    </source>
</reference>
<name>A6DIJ3_9BACT</name>
<comment type="caution">
    <text evidence="1">The sequence shown here is derived from an EMBL/GenBank/DDBJ whole genome shotgun (WGS) entry which is preliminary data.</text>
</comment>
<sequence length="543" mass="62353">MSRKANTLEAGNCTGQFTYSRNLYIAIKATFANTGVKGTTSELELAFEICNRLLHTTPKGAFFDKKPSYRKRIFGKVAKALCEAKLIECVDNRCHYKSEAKNKPPEKHRYLPQVLLYKAVMLGYHSTTLNGVKTHKYVKRDFSCQIILNNESGVPLGWTGQLMKKYQQGDTGLIFSFKFFLNILDREKCDYEKYRLMQSTFSAIGCNYTNSDLIPVHANTYNQSLSGRVFASSGPVCNLPRKARTALIPVNSINCVWYLDYSGCEFHVLLALLESKVIPYGDLYQALIKHVAERSKRRLTLDKVKVCITEIVSTKNWEAMYNLIDTGRSTKSAEEFLYFSIILALHDLFEVRYNTDYLYQNIALLEVPEVIEKLWNSEQPHSEIAKRLHEIINSTLKNKLKRPYVKEWISAINHGRTRSRILFKKDIPQINRSWNYIFYLDLLISVCTLFQCDYLKFLKNADKTYPKHILKTINAKFFFNALDSAVSPHGMDLSLGIPLHDGWCFPGTENQALKVKALMEKASKMYTGRVIPVDMEQVTIDEV</sequence>
<accession>A6DIJ3</accession>
<dbReference type="EMBL" id="ABCK01000005">
    <property type="protein sequence ID" value="EDM28279.1"/>
    <property type="molecule type" value="Genomic_DNA"/>
</dbReference>
<evidence type="ECO:0000313" key="1">
    <source>
        <dbReference type="EMBL" id="EDM28279.1"/>
    </source>
</evidence>
<organism evidence="1 2">
    <name type="scientific">Lentisphaera araneosa HTCC2155</name>
    <dbReference type="NCBI Taxonomy" id="313628"/>
    <lineage>
        <taxon>Bacteria</taxon>
        <taxon>Pseudomonadati</taxon>
        <taxon>Lentisphaerota</taxon>
        <taxon>Lentisphaeria</taxon>
        <taxon>Lentisphaerales</taxon>
        <taxon>Lentisphaeraceae</taxon>
        <taxon>Lentisphaera</taxon>
    </lineage>
</organism>
<keyword evidence="2" id="KW-1185">Reference proteome</keyword>
<protein>
    <submittedName>
        <fullName evidence="1">Uncharacterized protein</fullName>
    </submittedName>
</protein>